<sequence length="50" mass="5536">MSSSSRKVSADKNIRSCSYLSLALLLRILSADFFICSYPICSYVATDKNP</sequence>
<organism evidence="1 2">
    <name type="scientific">Meloidogyne enterolobii</name>
    <name type="common">Root-knot nematode worm</name>
    <name type="synonym">Meloidogyne mayaguensis</name>
    <dbReference type="NCBI Taxonomy" id="390850"/>
    <lineage>
        <taxon>Eukaryota</taxon>
        <taxon>Metazoa</taxon>
        <taxon>Ecdysozoa</taxon>
        <taxon>Nematoda</taxon>
        <taxon>Chromadorea</taxon>
        <taxon>Rhabditida</taxon>
        <taxon>Tylenchina</taxon>
        <taxon>Tylenchomorpha</taxon>
        <taxon>Tylenchoidea</taxon>
        <taxon>Meloidogynidae</taxon>
        <taxon>Meloidogyninae</taxon>
        <taxon>Meloidogyne</taxon>
    </lineage>
</organism>
<dbReference type="AlphaFoldDB" id="A0A6V7VZU6"/>
<dbReference type="EMBL" id="CAJEWN010000351">
    <property type="protein sequence ID" value="CAD2179731.1"/>
    <property type="molecule type" value="Genomic_DNA"/>
</dbReference>
<accession>A0A6V7VZU6</accession>
<reference evidence="1 2" key="1">
    <citation type="submission" date="2020-08" db="EMBL/GenBank/DDBJ databases">
        <authorList>
            <person name="Koutsovoulos G."/>
            <person name="Danchin GJ E."/>
        </authorList>
    </citation>
    <scope>NUCLEOTIDE SEQUENCE [LARGE SCALE GENOMIC DNA]</scope>
</reference>
<gene>
    <name evidence="1" type="ORF">MENT_LOCUS31749</name>
</gene>
<proteinExistence type="predicted"/>
<evidence type="ECO:0000313" key="2">
    <source>
        <dbReference type="Proteomes" id="UP000580250"/>
    </source>
</evidence>
<dbReference type="Proteomes" id="UP000580250">
    <property type="component" value="Unassembled WGS sequence"/>
</dbReference>
<name>A0A6V7VZU6_MELEN</name>
<comment type="caution">
    <text evidence="1">The sequence shown here is derived from an EMBL/GenBank/DDBJ whole genome shotgun (WGS) entry which is preliminary data.</text>
</comment>
<evidence type="ECO:0000313" key="1">
    <source>
        <dbReference type="EMBL" id="CAD2179731.1"/>
    </source>
</evidence>
<protein>
    <submittedName>
        <fullName evidence="1">Uncharacterized protein</fullName>
    </submittedName>
</protein>